<dbReference type="AlphaFoldDB" id="A0A9Q0KPN6"/>
<sequence>MVDEVGDGLFGAVGLGLAELIVLAKQLNVNQVFSYSECGEKEGEAATSGGGFDSDCVVCLYKGRAPLYHDSDQTKAERRFIMTPTRQGRALLYHDSDQTKAERLFIMTPSATIDDDNWTA</sequence>
<dbReference type="OrthoDB" id="8062037at2759"/>
<proteinExistence type="predicted"/>
<keyword evidence="2" id="KW-1185">Reference proteome</keyword>
<accession>A0A9Q0KPN6</accession>
<gene>
    <name evidence="1" type="ORF">NE237_007657</name>
</gene>
<name>A0A9Q0KPN6_9MAGN</name>
<protein>
    <submittedName>
        <fullName evidence="1">Uncharacterized protein</fullName>
    </submittedName>
</protein>
<reference evidence="1" key="1">
    <citation type="journal article" date="2023" name="Plant J.">
        <title>The genome of the king protea, Protea cynaroides.</title>
        <authorList>
            <person name="Chang J."/>
            <person name="Duong T.A."/>
            <person name="Schoeman C."/>
            <person name="Ma X."/>
            <person name="Roodt D."/>
            <person name="Barker N."/>
            <person name="Li Z."/>
            <person name="Van de Peer Y."/>
            <person name="Mizrachi E."/>
        </authorList>
    </citation>
    <scope>NUCLEOTIDE SEQUENCE</scope>
    <source>
        <tissue evidence="1">Young leaves</tissue>
    </source>
</reference>
<comment type="caution">
    <text evidence="1">The sequence shown here is derived from an EMBL/GenBank/DDBJ whole genome shotgun (WGS) entry which is preliminary data.</text>
</comment>
<dbReference type="Proteomes" id="UP001141806">
    <property type="component" value="Unassembled WGS sequence"/>
</dbReference>
<dbReference type="EMBL" id="JAMYWD010000004">
    <property type="protein sequence ID" value="KAJ4974483.1"/>
    <property type="molecule type" value="Genomic_DNA"/>
</dbReference>
<evidence type="ECO:0000313" key="2">
    <source>
        <dbReference type="Proteomes" id="UP001141806"/>
    </source>
</evidence>
<organism evidence="1 2">
    <name type="scientific">Protea cynaroides</name>
    <dbReference type="NCBI Taxonomy" id="273540"/>
    <lineage>
        <taxon>Eukaryota</taxon>
        <taxon>Viridiplantae</taxon>
        <taxon>Streptophyta</taxon>
        <taxon>Embryophyta</taxon>
        <taxon>Tracheophyta</taxon>
        <taxon>Spermatophyta</taxon>
        <taxon>Magnoliopsida</taxon>
        <taxon>Proteales</taxon>
        <taxon>Proteaceae</taxon>
        <taxon>Protea</taxon>
    </lineage>
</organism>
<evidence type="ECO:0000313" key="1">
    <source>
        <dbReference type="EMBL" id="KAJ4974483.1"/>
    </source>
</evidence>